<dbReference type="InterPro" id="IPR006140">
    <property type="entry name" value="D-isomer_DH_NAD-bd"/>
</dbReference>
<comment type="caution">
    <text evidence="7">The sequence shown here is derived from an EMBL/GenBank/DDBJ whole genome shotgun (WGS) entry which is preliminary data.</text>
</comment>
<dbReference type="PANTHER" id="PTHR43761">
    <property type="entry name" value="D-ISOMER SPECIFIC 2-HYDROXYACID DEHYDROGENASE FAMILY PROTEIN (AFU_ORTHOLOGUE AFUA_1G13630)"/>
    <property type="match status" value="1"/>
</dbReference>
<protein>
    <submittedName>
        <fullName evidence="7">D-2-hydroxyacid dehydrogenase</fullName>
    </submittedName>
</protein>
<feature type="domain" description="D-isomer specific 2-hydroxyacid dehydrogenase catalytic" evidence="5">
    <location>
        <begin position="23"/>
        <end position="320"/>
    </location>
</feature>
<evidence type="ECO:0000259" key="6">
    <source>
        <dbReference type="Pfam" id="PF02826"/>
    </source>
</evidence>
<name>A0A9D1IQL8_9FIRM</name>
<reference evidence="7" key="2">
    <citation type="journal article" date="2021" name="PeerJ">
        <title>Extensive microbial diversity within the chicken gut microbiome revealed by metagenomics and culture.</title>
        <authorList>
            <person name="Gilroy R."/>
            <person name="Ravi A."/>
            <person name="Getino M."/>
            <person name="Pursley I."/>
            <person name="Horton D.L."/>
            <person name="Alikhan N.F."/>
            <person name="Baker D."/>
            <person name="Gharbi K."/>
            <person name="Hall N."/>
            <person name="Watson M."/>
            <person name="Adriaenssens E.M."/>
            <person name="Foster-Nyarko E."/>
            <person name="Jarju S."/>
            <person name="Secka A."/>
            <person name="Antonio M."/>
            <person name="Oren A."/>
            <person name="Chaudhuri R.R."/>
            <person name="La Ragione R."/>
            <person name="Hildebrand F."/>
            <person name="Pallen M.J."/>
        </authorList>
    </citation>
    <scope>NUCLEOTIDE SEQUENCE</scope>
    <source>
        <strain evidence="7">4509</strain>
    </source>
</reference>
<dbReference type="SUPFAM" id="SSF51735">
    <property type="entry name" value="NAD(P)-binding Rossmann-fold domains"/>
    <property type="match status" value="1"/>
</dbReference>
<dbReference type="PANTHER" id="PTHR43761:SF1">
    <property type="entry name" value="D-ISOMER SPECIFIC 2-HYDROXYACID DEHYDROGENASE CATALYTIC DOMAIN-CONTAINING PROTEIN-RELATED"/>
    <property type="match status" value="1"/>
</dbReference>
<evidence type="ECO:0000313" key="8">
    <source>
        <dbReference type="Proteomes" id="UP000824082"/>
    </source>
</evidence>
<evidence type="ECO:0000259" key="5">
    <source>
        <dbReference type="Pfam" id="PF00389"/>
    </source>
</evidence>
<dbReference type="PROSITE" id="PS00065">
    <property type="entry name" value="D_2_HYDROXYACID_DH_1"/>
    <property type="match status" value="1"/>
</dbReference>
<proteinExistence type="inferred from homology"/>
<dbReference type="Pfam" id="PF00389">
    <property type="entry name" value="2-Hacid_dh"/>
    <property type="match status" value="1"/>
</dbReference>
<dbReference type="InterPro" id="IPR006139">
    <property type="entry name" value="D-isomer_2_OHA_DH_cat_dom"/>
</dbReference>
<keyword evidence="2 4" id="KW-0560">Oxidoreductase</keyword>
<accession>A0A9D1IQL8</accession>
<dbReference type="Gene3D" id="3.40.50.720">
    <property type="entry name" value="NAD(P)-binding Rossmann-like Domain"/>
    <property type="match status" value="2"/>
</dbReference>
<dbReference type="Pfam" id="PF02826">
    <property type="entry name" value="2-Hacid_dh_C"/>
    <property type="match status" value="1"/>
</dbReference>
<dbReference type="InterPro" id="IPR029753">
    <property type="entry name" value="D-isomer_DH_CS"/>
</dbReference>
<dbReference type="InterPro" id="IPR050418">
    <property type="entry name" value="D-iso_2-hydroxyacid_DH_PdxB"/>
</dbReference>
<reference evidence="7" key="1">
    <citation type="submission" date="2020-10" db="EMBL/GenBank/DDBJ databases">
        <authorList>
            <person name="Gilroy R."/>
        </authorList>
    </citation>
    <scope>NUCLEOTIDE SEQUENCE</scope>
    <source>
        <strain evidence="7">4509</strain>
    </source>
</reference>
<evidence type="ECO:0000256" key="4">
    <source>
        <dbReference type="RuleBase" id="RU003719"/>
    </source>
</evidence>
<organism evidence="7 8">
    <name type="scientific">Candidatus Egerieicola faecale</name>
    <dbReference type="NCBI Taxonomy" id="2840774"/>
    <lineage>
        <taxon>Bacteria</taxon>
        <taxon>Bacillati</taxon>
        <taxon>Bacillota</taxon>
        <taxon>Clostridia</taxon>
        <taxon>Eubacteriales</taxon>
        <taxon>Oscillospiraceae</taxon>
        <taxon>Oscillospiraceae incertae sedis</taxon>
        <taxon>Candidatus Egerieicola</taxon>
    </lineage>
</organism>
<feature type="domain" description="D-isomer specific 2-hydroxyacid dehydrogenase NAD-binding" evidence="6">
    <location>
        <begin position="108"/>
        <end position="290"/>
    </location>
</feature>
<evidence type="ECO:0000313" key="7">
    <source>
        <dbReference type="EMBL" id="HIU40936.1"/>
    </source>
</evidence>
<dbReference type="CDD" id="cd12162">
    <property type="entry name" value="2-Hacid_dh_4"/>
    <property type="match status" value="1"/>
</dbReference>
<dbReference type="GO" id="GO:0051287">
    <property type="term" value="F:NAD binding"/>
    <property type="evidence" value="ECO:0007669"/>
    <property type="project" value="InterPro"/>
</dbReference>
<dbReference type="PROSITE" id="PS00671">
    <property type="entry name" value="D_2_HYDROXYACID_DH_3"/>
    <property type="match status" value="1"/>
</dbReference>
<dbReference type="InterPro" id="IPR036291">
    <property type="entry name" value="NAD(P)-bd_dom_sf"/>
</dbReference>
<evidence type="ECO:0000256" key="1">
    <source>
        <dbReference type="ARBA" id="ARBA00005854"/>
    </source>
</evidence>
<dbReference type="AlphaFoldDB" id="A0A9D1IQL8"/>
<evidence type="ECO:0000256" key="2">
    <source>
        <dbReference type="ARBA" id="ARBA00023002"/>
    </source>
</evidence>
<keyword evidence="3" id="KW-0520">NAD</keyword>
<evidence type="ECO:0000256" key="3">
    <source>
        <dbReference type="ARBA" id="ARBA00023027"/>
    </source>
</evidence>
<dbReference type="Proteomes" id="UP000824082">
    <property type="component" value="Unassembled WGS sequence"/>
</dbReference>
<dbReference type="PROSITE" id="PS00670">
    <property type="entry name" value="D_2_HYDROXYACID_DH_2"/>
    <property type="match status" value="1"/>
</dbReference>
<comment type="similarity">
    <text evidence="1 4">Belongs to the D-isomer specific 2-hydroxyacid dehydrogenase family.</text>
</comment>
<gene>
    <name evidence="7" type="ORF">IAD19_00080</name>
</gene>
<dbReference type="EMBL" id="DVMX01000002">
    <property type="protein sequence ID" value="HIU40936.1"/>
    <property type="molecule type" value="Genomic_DNA"/>
</dbReference>
<sequence>MNCVILDGFAAAGNDLDFQPIRDLCERVTVYQRTPAEEVIRRIGSAQAVLTNKCVIHREVMDHCPRLEYIGITATGCNVVDLKAAQEKGITVTNVPGYSTQAVAQQVFAYLLDCTNQVASLNRQVQQGGWSRCQDFCFYPDGLRLLSGMKLGIFGFGAIGQQVAKLAEGFGMKVLACTRTVTKKMEKKFPQVKFVSWEKLLEKSDVITIHAPLTPKTQNLFDQAAFARMKPGSVLINTARGGLVNDLHLAQAVKCGRLSAAYLDVTPQEPLPEDSPLLGVPGIAITPHCAWAARECRAKLIRICAQNLKAYQKGKPIHVVKPEE</sequence>
<dbReference type="SUPFAM" id="SSF52283">
    <property type="entry name" value="Formate/glycerate dehydrogenase catalytic domain-like"/>
    <property type="match status" value="1"/>
</dbReference>
<dbReference type="InterPro" id="IPR029752">
    <property type="entry name" value="D-isomer_DH_CS1"/>
</dbReference>
<dbReference type="GO" id="GO:0016616">
    <property type="term" value="F:oxidoreductase activity, acting on the CH-OH group of donors, NAD or NADP as acceptor"/>
    <property type="evidence" value="ECO:0007669"/>
    <property type="project" value="InterPro"/>
</dbReference>